<evidence type="ECO:0000259" key="14">
    <source>
        <dbReference type="PROSITE" id="PS50975"/>
    </source>
</evidence>
<comment type="pathway">
    <text evidence="3 12">Purine metabolism; IMP biosynthesis via de novo pathway; N(1)-(5-phospho-D-ribosyl)glycinamide from 5-phospho-alpha-D-ribose 1-diphosphate: step 2/2.</text>
</comment>
<evidence type="ECO:0000256" key="4">
    <source>
        <dbReference type="ARBA" id="ARBA00013255"/>
    </source>
</evidence>
<keyword evidence="16" id="KW-1185">Reference proteome</keyword>
<proteinExistence type="inferred from homology"/>
<keyword evidence="6 13" id="KW-0547">Nucleotide-binding</keyword>
<dbReference type="SMART" id="SM01210">
    <property type="entry name" value="GARS_C"/>
    <property type="match status" value="1"/>
</dbReference>
<dbReference type="InterPro" id="IPR037123">
    <property type="entry name" value="PRibGlycinamide_synth_C_sf"/>
</dbReference>
<dbReference type="SUPFAM" id="SSF56059">
    <property type="entry name" value="Glutathione synthetase ATP-binding domain-like"/>
    <property type="match status" value="1"/>
</dbReference>
<evidence type="ECO:0000256" key="9">
    <source>
        <dbReference type="ARBA" id="ARBA00038345"/>
    </source>
</evidence>
<dbReference type="InterPro" id="IPR020561">
    <property type="entry name" value="PRibGlycinamid_synth_ATP-grasp"/>
</dbReference>
<gene>
    <name evidence="12 15" type="primary">purD</name>
    <name evidence="15" type="ORF">WKV44_10060</name>
</gene>
<comment type="caution">
    <text evidence="15">The sequence shown here is derived from an EMBL/GenBank/DDBJ whole genome shotgun (WGS) entry which is preliminary data.</text>
</comment>
<dbReference type="EC" id="6.3.4.13" evidence="4 12"/>
<dbReference type="Proteomes" id="UP001466331">
    <property type="component" value="Unassembled WGS sequence"/>
</dbReference>
<dbReference type="Gene3D" id="3.90.600.10">
    <property type="entry name" value="Phosphoribosylglycinamide synthetase, C-terminal domain"/>
    <property type="match status" value="1"/>
</dbReference>
<dbReference type="PROSITE" id="PS00184">
    <property type="entry name" value="GARS"/>
    <property type="match status" value="1"/>
</dbReference>
<dbReference type="PANTHER" id="PTHR43472">
    <property type="entry name" value="PHOSPHORIBOSYLAMINE--GLYCINE LIGASE"/>
    <property type="match status" value="1"/>
</dbReference>
<dbReference type="InterPro" id="IPR020559">
    <property type="entry name" value="PRibGlycinamide_synth_CS"/>
</dbReference>
<evidence type="ECO:0000256" key="6">
    <source>
        <dbReference type="ARBA" id="ARBA00022741"/>
    </source>
</evidence>
<dbReference type="InterPro" id="IPR013815">
    <property type="entry name" value="ATP_grasp_subdomain_1"/>
</dbReference>
<keyword evidence="8 13" id="KW-0067">ATP-binding</keyword>
<comment type="similarity">
    <text evidence="9 12">Belongs to the GARS family.</text>
</comment>
<keyword evidence="7 12" id="KW-0658">Purine biosynthesis</keyword>
<evidence type="ECO:0000256" key="1">
    <source>
        <dbReference type="ARBA" id="ARBA00001936"/>
    </source>
</evidence>
<reference evidence="15 16" key="1">
    <citation type="submission" date="2024-03" db="EMBL/GenBank/DDBJ databases">
        <title>Ignisphaera cupida sp. nov., a hyperthermophilic hydrolytic archaeon from a hot spring of Kamchatka, and proposal of Ignisphaeraceae fam. nov.</title>
        <authorList>
            <person name="Podosokorskaya O.A."/>
            <person name="Elcheninov A.G."/>
            <person name="Maltseva A.I."/>
            <person name="Zayulina K.S."/>
            <person name="Novikov A."/>
            <person name="Merkel A.Y."/>
        </authorList>
    </citation>
    <scope>NUCLEOTIDE SEQUENCE [LARGE SCALE GENOMIC DNA]</scope>
    <source>
        <strain evidence="15 16">38H-sp</strain>
    </source>
</reference>
<keyword evidence="5 12" id="KW-0436">Ligase</keyword>
<dbReference type="InterPro" id="IPR020562">
    <property type="entry name" value="PRibGlycinamide_synth_N"/>
</dbReference>
<dbReference type="Pfam" id="PF02844">
    <property type="entry name" value="GARS_N"/>
    <property type="match status" value="1"/>
</dbReference>
<evidence type="ECO:0000256" key="2">
    <source>
        <dbReference type="ARBA" id="ARBA00001946"/>
    </source>
</evidence>
<evidence type="ECO:0000256" key="3">
    <source>
        <dbReference type="ARBA" id="ARBA00005174"/>
    </source>
</evidence>
<dbReference type="PANTHER" id="PTHR43472:SF1">
    <property type="entry name" value="PHOSPHORIBOSYLAMINE--GLYCINE LIGASE, CHLOROPLASTIC"/>
    <property type="match status" value="1"/>
</dbReference>
<protein>
    <recommendedName>
        <fullName evidence="4 12">Phosphoribosylamine--glycine ligase</fullName>
        <ecNumber evidence="4 12">6.3.4.13</ecNumber>
    </recommendedName>
    <alternativeName>
        <fullName evidence="12">GARS</fullName>
    </alternativeName>
    <alternativeName>
        <fullName evidence="10 12">Glycinamide ribonucleotide synthetase</fullName>
    </alternativeName>
    <alternativeName>
        <fullName evidence="11 12">Phosphoribosylglycinamide synthetase</fullName>
    </alternativeName>
</protein>
<sequence length="421" mass="46198">MKMMIIGSGGREHALAWKCAQSPKIQKIYCCPGNGGTATLEKAENIDISDYQKMADFAKEEGVELVMVGPEAPLVEGISDIFQKERIPIIGPVKEAAMLEGSKAFAKEFMKKYNVATADYIITDSYDKAMDFVRTANYPLVIKADGLAAGKGVRIIDNRQDAERTIKEYMIEKIFGDAGTKIVIEEYLTGIEASILSITDGSTIIPFISAQDHKPIGEGNTGDNTGGMGVIAPNPAVDKKVMADFTENIMKPTLEGIKKEGWDFRGIIFFGIMITKKGAKLLEYNVRFGDPETQALLPMLKTDLIDILTACWEKKLHTIELQWNAQHSCCVVAASGGYPGSYKKGYPIEGLEKTKNTIFIAGAKKEGEKLITSGGRVLAVCATGSTREEARKKAYSDMQKIHFTDIYYRKDIGTILPKTSQ</sequence>
<dbReference type="InterPro" id="IPR016185">
    <property type="entry name" value="PreATP-grasp_dom_sf"/>
</dbReference>
<dbReference type="EMBL" id="JBCHKQ010000006">
    <property type="protein sequence ID" value="MEM5948883.1"/>
    <property type="molecule type" value="Genomic_DNA"/>
</dbReference>
<dbReference type="Gene3D" id="3.30.470.20">
    <property type="entry name" value="ATP-grasp fold, B domain"/>
    <property type="match status" value="1"/>
</dbReference>
<evidence type="ECO:0000256" key="11">
    <source>
        <dbReference type="ARBA" id="ARBA00042864"/>
    </source>
</evidence>
<dbReference type="Gene3D" id="3.30.1490.20">
    <property type="entry name" value="ATP-grasp fold, A domain"/>
    <property type="match status" value="1"/>
</dbReference>
<dbReference type="Pfam" id="PF01071">
    <property type="entry name" value="GARS_A"/>
    <property type="match status" value="1"/>
</dbReference>
<evidence type="ECO:0000256" key="8">
    <source>
        <dbReference type="ARBA" id="ARBA00022840"/>
    </source>
</evidence>
<dbReference type="InterPro" id="IPR000115">
    <property type="entry name" value="PRibGlycinamide_synth"/>
</dbReference>
<evidence type="ECO:0000256" key="13">
    <source>
        <dbReference type="PROSITE-ProRule" id="PRU00409"/>
    </source>
</evidence>
<name>A0ABU9UDY3_9SPIR</name>
<evidence type="ECO:0000256" key="10">
    <source>
        <dbReference type="ARBA" id="ARBA00042242"/>
    </source>
</evidence>
<dbReference type="SMART" id="SM01209">
    <property type="entry name" value="GARS_A"/>
    <property type="match status" value="1"/>
</dbReference>
<dbReference type="PROSITE" id="PS50975">
    <property type="entry name" value="ATP_GRASP"/>
    <property type="match status" value="1"/>
</dbReference>
<evidence type="ECO:0000256" key="5">
    <source>
        <dbReference type="ARBA" id="ARBA00022598"/>
    </source>
</evidence>
<feature type="domain" description="ATP-grasp" evidence="14">
    <location>
        <begin position="107"/>
        <end position="313"/>
    </location>
</feature>
<dbReference type="RefSeq" id="WP_420070334.1">
    <property type="nucleotide sequence ID" value="NZ_JBCHKQ010000006.1"/>
</dbReference>
<evidence type="ECO:0000256" key="12">
    <source>
        <dbReference type="HAMAP-Rule" id="MF_00138"/>
    </source>
</evidence>
<comment type="cofactor">
    <cofactor evidence="2">
        <name>Mg(2+)</name>
        <dbReference type="ChEBI" id="CHEBI:18420"/>
    </cofactor>
</comment>
<comment type="catalytic activity">
    <reaction evidence="12">
        <text>5-phospho-beta-D-ribosylamine + glycine + ATP = N(1)-(5-phospho-beta-D-ribosyl)glycinamide + ADP + phosphate + H(+)</text>
        <dbReference type="Rhea" id="RHEA:17453"/>
        <dbReference type="ChEBI" id="CHEBI:15378"/>
        <dbReference type="ChEBI" id="CHEBI:30616"/>
        <dbReference type="ChEBI" id="CHEBI:43474"/>
        <dbReference type="ChEBI" id="CHEBI:57305"/>
        <dbReference type="ChEBI" id="CHEBI:58681"/>
        <dbReference type="ChEBI" id="CHEBI:143788"/>
        <dbReference type="ChEBI" id="CHEBI:456216"/>
        <dbReference type="EC" id="6.3.4.13"/>
    </reaction>
</comment>
<dbReference type="NCBIfam" id="TIGR00877">
    <property type="entry name" value="purD"/>
    <property type="match status" value="1"/>
</dbReference>
<dbReference type="InterPro" id="IPR020560">
    <property type="entry name" value="PRibGlycinamide_synth_C-dom"/>
</dbReference>
<accession>A0ABU9UDY3</accession>
<dbReference type="SUPFAM" id="SSF51246">
    <property type="entry name" value="Rudiment single hybrid motif"/>
    <property type="match status" value="1"/>
</dbReference>
<comment type="cofactor">
    <cofactor evidence="1">
        <name>Mn(2+)</name>
        <dbReference type="ChEBI" id="CHEBI:29035"/>
    </cofactor>
</comment>
<evidence type="ECO:0000256" key="7">
    <source>
        <dbReference type="ARBA" id="ARBA00022755"/>
    </source>
</evidence>
<evidence type="ECO:0000313" key="15">
    <source>
        <dbReference type="EMBL" id="MEM5948883.1"/>
    </source>
</evidence>
<dbReference type="HAMAP" id="MF_00138">
    <property type="entry name" value="GARS"/>
    <property type="match status" value="1"/>
</dbReference>
<evidence type="ECO:0000313" key="16">
    <source>
        <dbReference type="Proteomes" id="UP001466331"/>
    </source>
</evidence>
<organism evidence="15 16">
    <name type="scientific">Rarispira pelagica</name>
    <dbReference type="NCBI Taxonomy" id="3141764"/>
    <lineage>
        <taxon>Bacteria</taxon>
        <taxon>Pseudomonadati</taxon>
        <taxon>Spirochaetota</taxon>
        <taxon>Spirochaetia</taxon>
        <taxon>Winmispirales</taxon>
        <taxon>Winmispiraceae</taxon>
        <taxon>Rarispira</taxon>
    </lineage>
</organism>
<dbReference type="InterPro" id="IPR011761">
    <property type="entry name" value="ATP-grasp"/>
</dbReference>
<dbReference type="SUPFAM" id="SSF52440">
    <property type="entry name" value="PreATP-grasp domain"/>
    <property type="match status" value="1"/>
</dbReference>
<dbReference type="Gene3D" id="3.40.50.20">
    <property type="match status" value="1"/>
</dbReference>
<dbReference type="GO" id="GO:0004637">
    <property type="term" value="F:phosphoribosylamine-glycine ligase activity"/>
    <property type="evidence" value="ECO:0007669"/>
    <property type="project" value="UniProtKB-EC"/>
</dbReference>
<dbReference type="Pfam" id="PF02843">
    <property type="entry name" value="GARS_C"/>
    <property type="match status" value="1"/>
</dbReference>
<dbReference type="InterPro" id="IPR011054">
    <property type="entry name" value="Rudment_hybrid_motif"/>
</dbReference>